<dbReference type="GeneID" id="27705373"/>
<dbReference type="Pfam" id="PF07366">
    <property type="entry name" value="SnoaL"/>
    <property type="match status" value="1"/>
</dbReference>
<dbReference type="HOGENOM" id="CLU_100997_5_0_1"/>
<protein>
    <recommendedName>
        <fullName evidence="3">SnoaL-like domain-containing protein</fullName>
    </recommendedName>
</protein>
<dbReference type="EMBL" id="KN847008">
    <property type="protein sequence ID" value="KIW86980.1"/>
    <property type="molecule type" value="Genomic_DNA"/>
</dbReference>
<dbReference type="SUPFAM" id="SSF54427">
    <property type="entry name" value="NTF2-like"/>
    <property type="match status" value="1"/>
</dbReference>
<dbReference type="InterPro" id="IPR032710">
    <property type="entry name" value="NTF2-like_dom_sf"/>
</dbReference>
<dbReference type="GO" id="GO:0030638">
    <property type="term" value="P:polyketide metabolic process"/>
    <property type="evidence" value="ECO:0007669"/>
    <property type="project" value="InterPro"/>
</dbReference>
<dbReference type="AlphaFoldDB" id="A0A0D2H801"/>
<dbReference type="PANTHER" id="PTHR38436:SF1">
    <property type="entry name" value="ESTER CYCLASE"/>
    <property type="match status" value="1"/>
</dbReference>
<dbReference type="PANTHER" id="PTHR38436">
    <property type="entry name" value="POLYKETIDE CYCLASE SNOAL-LIKE DOMAIN"/>
    <property type="match status" value="1"/>
</dbReference>
<gene>
    <name evidence="1" type="ORF">Z519_12445</name>
</gene>
<keyword evidence="2" id="KW-1185">Reference proteome</keyword>
<organism evidence="1 2">
    <name type="scientific">Cladophialophora bantiana (strain ATCC 10958 / CBS 173.52 / CDC B-1940 / NIH 8579)</name>
    <name type="common">Xylohypha bantiana</name>
    <dbReference type="NCBI Taxonomy" id="1442370"/>
    <lineage>
        <taxon>Eukaryota</taxon>
        <taxon>Fungi</taxon>
        <taxon>Dikarya</taxon>
        <taxon>Ascomycota</taxon>
        <taxon>Pezizomycotina</taxon>
        <taxon>Eurotiomycetes</taxon>
        <taxon>Chaetothyriomycetidae</taxon>
        <taxon>Chaetothyriales</taxon>
        <taxon>Herpotrichiellaceae</taxon>
        <taxon>Cladophialophora</taxon>
    </lineage>
</organism>
<dbReference type="VEuPathDB" id="FungiDB:Z519_12445"/>
<evidence type="ECO:0000313" key="2">
    <source>
        <dbReference type="Proteomes" id="UP000053789"/>
    </source>
</evidence>
<evidence type="ECO:0008006" key="3">
    <source>
        <dbReference type="Google" id="ProtNLM"/>
    </source>
</evidence>
<sequence length="166" mass="18478">MATVEERNKEVITKYFTEYWGKLNPDIVDEVCADDVFQSYPMHANPKKGKAAVKQAMVDFKAAFPNLGFKTYGPYPLIAEGDYVFGRWIGGGIHTGAPFDDFSVGALTKANTGKQMWFSGMTIFTMKDGKIVKEIGEEGGLTALQQLGLIEPPKKGREMFYDVENM</sequence>
<dbReference type="Gene3D" id="3.10.450.50">
    <property type="match status" value="1"/>
</dbReference>
<dbReference type="RefSeq" id="XP_016613649.1">
    <property type="nucleotide sequence ID" value="XM_016770151.1"/>
</dbReference>
<dbReference type="OrthoDB" id="3657563at2759"/>
<name>A0A0D2H801_CLAB1</name>
<dbReference type="Proteomes" id="UP000053789">
    <property type="component" value="Unassembled WGS sequence"/>
</dbReference>
<evidence type="ECO:0000313" key="1">
    <source>
        <dbReference type="EMBL" id="KIW86980.1"/>
    </source>
</evidence>
<accession>A0A0D2H801</accession>
<reference evidence="1" key="1">
    <citation type="submission" date="2015-01" db="EMBL/GenBank/DDBJ databases">
        <title>The Genome Sequence of Cladophialophora bantiana CBS 173.52.</title>
        <authorList>
            <consortium name="The Broad Institute Genomics Platform"/>
            <person name="Cuomo C."/>
            <person name="de Hoog S."/>
            <person name="Gorbushina A."/>
            <person name="Stielow B."/>
            <person name="Teixiera M."/>
            <person name="Abouelleil A."/>
            <person name="Chapman S.B."/>
            <person name="Priest M."/>
            <person name="Young S.K."/>
            <person name="Wortman J."/>
            <person name="Nusbaum C."/>
            <person name="Birren B."/>
        </authorList>
    </citation>
    <scope>NUCLEOTIDE SEQUENCE [LARGE SCALE GENOMIC DNA]</scope>
    <source>
        <strain evidence="1">CBS 173.52</strain>
    </source>
</reference>
<proteinExistence type="predicted"/>
<dbReference type="InterPro" id="IPR009959">
    <property type="entry name" value="Cyclase_SnoaL-like"/>
</dbReference>